<dbReference type="CDD" id="cd11070">
    <property type="entry name" value="CYP56-like"/>
    <property type="match status" value="1"/>
</dbReference>
<dbReference type="GO" id="GO:0004497">
    <property type="term" value="F:monooxygenase activity"/>
    <property type="evidence" value="ECO:0007669"/>
    <property type="project" value="UniProtKB-KW"/>
</dbReference>
<dbReference type="GO" id="GO:0005506">
    <property type="term" value="F:iron ion binding"/>
    <property type="evidence" value="ECO:0007669"/>
    <property type="project" value="InterPro"/>
</dbReference>
<evidence type="ECO:0000256" key="4">
    <source>
        <dbReference type="ARBA" id="ARBA00022723"/>
    </source>
</evidence>
<dbReference type="SUPFAM" id="SSF48264">
    <property type="entry name" value="Cytochrome P450"/>
    <property type="match status" value="1"/>
</dbReference>
<keyword evidence="4 6" id="KW-0479">Metal-binding</keyword>
<dbReference type="PRINTS" id="PR00463">
    <property type="entry name" value="EP450I"/>
</dbReference>
<dbReference type="PANTHER" id="PTHR24305">
    <property type="entry name" value="CYTOCHROME P450"/>
    <property type="match status" value="1"/>
</dbReference>
<dbReference type="Pfam" id="PF00067">
    <property type="entry name" value="p450"/>
    <property type="match status" value="1"/>
</dbReference>
<reference evidence="9 10" key="1">
    <citation type="journal article" date="2019" name="Mol. Biol. Evol.">
        <title>Blast fungal genomes show frequent chromosomal changes, gene gains and losses, and effector gene turnover.</title>
        <authorList>
            <person name="Gomez Luciano L.B."/>
            <person name="Jason Tsai I."/>
            <person name="Chuma I."/>
            <person name="Tosa Y."/>
            <person name="Chen Y.H."/>
            <person name="Li J.Y."/>
            <person name="Li M.Y."/>
            <person name="Jade Lu M.Y."/>
            <person name="Nakayashiki H."/>
            <person name="Li W.H."/>
        </authorList>
    </citation>
    <scope>NUCLEOTIDE SEQUENCE [LARGE SCALE GENOMIC DNA]</scope>
    <source>
        <strain evidence="9">MZ5-1-6</strain>
    </source>
</reference>
<dbReference type="AlphaFoldDB" id="A0A4P7NNZ8"/>
<dbReference type="GO" id="GO:0016705">
    <property type="term" value="F:oxidoreductase activity, acting on paired donors, with incorporation or reduction of molecular oxygen"/>
    <property type="evidence" value="ECO:0007669"/>
    <property type="project" value="InterPro"/>
</dbReference>
<dbReference type="InterPro" id="IPR017972">
    <property type="entry name" value="Cyt_P450_CS"/>
</dbReference>
<feature type="region of interest" description="Disordered" evidence="8">
    <location>
        <begin position="287"/>
        <end position="308"/>
    </location>
</feature>
<dbReference type="InterPro" id="IPR036396">
    <property type="entry name" value="Cyt_P450_sf"/>
</dbReference>
<evidence type="ECO:0000256" key="6">
    <source>
        <dbReference type="PIRSR" id="PIRSR602401-1"/>
    </source>
</evidence>
<proteinExistence type="inferred from homology"/>
<feature type="binding site" description="axial binding residue" evidence="6">
    <location>
        <position position="527"/>
    </location>
    <ligand>
        <name>heme</name>
        <dbReference type="ChEBI" id="CHEBI:30413"/>
    </ligand>
    <ligandPart>
        <name>Fe</name>
        <dbReference type="ChEBI" id="CHEBI:18248"/>
    </ligandPart>
</feature>
<evidence type="ECO:0000313" key="9">
    <source>
        <dbReference type="EMBL" id="QBZ64075.1"/>
    </source>
</evidence>
<name>A0A4P7NNZ8_PYROR</name>
<keyword evidence="7" id="KW-0503">Monooxygenase</keyword>
<evidence type="ECO:0000256" key="3">
    <source>
        <dbReference type="ARBA" id="ARBA00022617"/>
    </source>
</evidence>
<dbReference type="InterPro" id="IPR002401">
    <property type="entry name" value="Cyt_P450_E_grp-I"/>
</dbReference>
<keyword evidence="3 6" id="KW-0349">Heme</keyword>
<evidence type="ECO:0008006" key="11">
    <source>
        <dbReference type="Google" id="ProtNLM"/>
    </source>
</evidence>
<dbReference type="PROSITE" id="PS00086">
    <property type="entry name" value="CYTOCHROME_P450"/>
    <property type="match status" value="1"/>
</dbReference>
<dbReference type="PANTHER" id="PTHR24305:SF166">
    <property type="entry name" value="CYTOCHROME P450 12A4, MITOCHONDRIAL-RELATED"/>
    <property type="match status" value="1"/>
</dbReference>
<keyword evidence="7" id="KW-0560">Oxidoreductase</keyword>
<evidence type="ECO:0000256" key="7">
    <source>
        <dbReference type="RuleBase" id="RU000461"/>
    </source>
</evidence>
<evidence type="ECO:0000256" key="2">
    <source>
        <dbReference type="ARBA" id="ARBA00010617"/>
    </source>
</evidence>
<evidence type="ECO:0000313" key="10">
    <source>
        <dbReference type="Proteomes" id="UP000294847"/>
    </source>
</evidence>
<dbReference type="InterPro" id="IPR001128">
    <property type="entry name" value="Cyt_P450"/>
</dbReference>
<dbReference type="Gene3D" id="1.10.630.10">
    <property type="entry name" value="Cytochrome P450"/>
    <property type="match status" value="1"/>
</dbReference>
<comment type="similarity">
    <text evidence="2 7">Belongs to the cytochrome P450 family.</text>
</comment>
<evidence type="ECO:0000256" key="8">
    <source>
        <dbReference type="SAM" id="MobiDB-lite"/>
    </source>
</evidence>
<dbReference type="InterPro" id="IPR050121">
    <property type="entry name" value="Cytochrome_P450_monoxygenase"/>
</dbReference>
<comment type="cofactor">
    <cofactor evidence="1 6">
        <name>heme</name>
        <dbReference type="ChEBI" id="CHEBI:30413"/>
    </cofactor>
</comment>
<dbReference type="EMBL" id="CP034209">
    <property type="protein sequence ID" value="QBZ64075.1"/>
    <property type="molecule type" value="Genomic_DNA"/>
</dbReference>
<dbReference type="PRINTS" id="PR00385">
    <property type="entry name" value="P450"/>
</dbReference>
<gene>
    <name evidence="9" type="ORF">PoMZ_05766</name>
</gene>
<feature type="region of interest" description="Disordered" evidence="8">
    <location>
        <begin position="322"/>
        <end position="342"/>
    </location>
</feature>
<sequence length="595" mass="65280">MGLFTFGIILLVSVWIFSHLKSLARNYSAAKALGLPLIIHPFDPDSVTFALLSEPLHAILVRILPSSAYAYIQPCFFGWEFHNKGAIHQRLGPAFVLVTTGVNRLCCSDPTLASTFMTRRRDFVHADVSNHVMGIHGPNIISAGEDAWSRQRRIVAPALNERISSDVWDESIEQASSLADFLVSSSSSTPADDGASDTVPGLRSVAINVLSRIAYGSVKTFNVWNPTYDPKADLSYVDGIALCTDLLVAAAFIPAWILRLPVMPLSLQTLAAALRKLPDLAKNMLEQERERISSSPADEAATTTDTKKRRDTIMTTLLRLSDQAKEEAASGENKPTAEDGVSSVGNKAYLTEPEIQGNLFVFTAAGFDTTANTMAYAVALLAAHPQWQPWIQAEIDSVVGSITCGQDGRLQVPEYGETFPKLIRCLAVMFETLRLYPAVSLLLRKTTVDQTITLPGPASIQVPLKAPFTVQVNAMALHTDPEVWGSDALEFNPGRWVRPDPETPGGHVLMTPPKGYFVPWSIGPRTCPGQKMAQVEFVAVVMTLFGRCSAEPIPRDGESSELARRRVLDVTEDSQPGLTLQMKKPRDIRLRWMRR</sequence>
<dbReference type="Proteomes" id="UP000294847">
    <property type="component" value="Chromosome 6"/>
</dbReference>
<organism evidence="9 10">
    <name type="scientific">Pyricularia oryzae</name>
    <name type="common">Rice blast fungus</name>
    <name type="synonym">Magnaporthe oryzae</name>
    <dbReference type="NCBI Taxonomy" id="318829"/>
    <lineage>
        <taxon>Eukaryota</taxon>
        <taxon>Fungi</taxon>
        <taxon>Dikarya</taxon>
        <taxon>Ascomycota</taxon>
        <taxon>Pezizomycotina</taxon>
        <taxon>Sordariomycetes</taxon>
        <taxon>Sordariomycetidae</taxon>
        <taxon>Magnaporthales</taxon>
        <taxon>Pyriculariaceae</taxon>
        <taxon>Pyricularia</taxon>
    </lineage>
</organism>
<keyword evidence="5 6" id="KW-0408">Iron</keyword>
<accession>A0A4P7NNZ8</accession>
<evidence type="ECO:0000256" key="5">
    <source>
        <dbReference type="ARBA" id="ARBA00023004"/>
    </source>
</evidence>
<evidence type="ECO:0000256" key="1">
    <source>
        <dbReference type="ARBA" id="ARBA00001971"/>
    </source>
</evidence>
<dbReference type="GO" id="GO:0020037">
    <property type="term" value="F:heme binding"/>
    <property type="evidence" value="ECO:0007669"/>
    <property type="project" value="InterPro"/>
</dbReference>
<protein>
    <recommendedName>
        <fullName evidence="11">Cytochrome P450</fullName>
    </recommendedName>
</protein>